<dbReference type="InterPro" id="IPR036188">
    <property type="entry name" value="FAD/NAD-bd_sf"/>
</dbReference>
<gene>
    <name evidence="2" type="ORF">GCM10023205_65570</name>
</gene>
<dbReference type="RefSeq" id="WP_345679404.1">
    <property type="nucleotide sequence ID" value="NZ_BAABHS010000031.1"/>
</dbReference>
<dbReference type="Pfam" id="PF01593">
    <property type="entry name" value="Amino_oxidase"/>
    <property type="match status" value="1"/>
</dbReference>
<evidence type="ECO:0000313" key="2">
    <source>
        <dbReference type="EMBL" id="GAA4985970.1"/>
    </source>
</evidence>
<name>A0ABP9I3F1_9ACTN</name>
<organism evidence="2 3">
    <name type="scientific">Yinghuangia aomiensis</name>
    <dbReference type="NCBI Taxonomy" id="676205"/>
    <lineage>
        <taxon>Bacteria</taxon>
        <taxon>Bacillati</taxon>
        <taxon>Actinomycetota</taxon>
        <taxon>Actinomycetes</taxon>
        <taxon>Kitasatosporales</taxon>
        <taxon>Streptomycetaceae</taxon>
        <taxon>Yinghuangia</taxon>
    </lineage>
</organism>
<dbReference type="Proteomes" id="UP001500466">
    <property type="component" value="Unassembled WGS sequence"/>
</dbReference>
<evidence type="ECO:0000259" key="1">
    <source>
        <dbReference type="Pfam" id="PF01593"/>
    </source>
</evidence>
<dbReference type="InterPro" id="IPR050281">
    <property type="entry name" value="Flavin_monoamine_oxidase"/>
</dbReference>
<dbReference type="PANTHER" id="PTHR10742">
    <property type="entry name" value="FLAVIN MONOAMINE OXIDASE"/>
    <property type="match status" value="1"/>
</dbReference>
<comment type="caution">
    <text evidence="2">The sequence shown here is derived from an EMBL/GenBank/DDBJ whole genome shotgun (WGS) entry which is preliminary data.</text>
</comment>
<dbReference type="SUPFAM" id="SSF51905">
    <property type="entry name" value="FAD/NAD(P)-binding domain"/>
    <property type="match status" value="1"/>
</dbReference>
<evidence type="ECO:0000313" key="3">
    <source>
        <dbReference type="Proteomes" id="UP001500466"/>
    </source>
</evidence>
<accession>A0ABP9I3F1</accession>
<dbReference type="InterPro" id="IPR002937">
    <property type="entry name" value="Amino_oxidase"/>
</dbReference>
<keyword evidence="3" id="KW-1185">Reference proteome</keyword>
<dbReference type="Gene3D" id="3.50.50.60">
    <property type="entry name" value="FAD/NAD(P)-binding domain"/>
    <property type="match status" value="1"/>
</dbReference>
<dbReference type="EMBL" id="BAABHS010000031">
    <property type="protein sequence ID" value="GAA4985970.1"/>
    <property type="molecule type" value="Genomic_DNA"/>
</dbReference>
<reference evidence="3" key="1">
    <citation type="journal article" date="2019" name="Int. J. Syst. Evol. Microbiol.">
        <title>The Global Catalogue of Microorganisms (GCM) 10K type strain sequencing project: providing services to taxonomists for standard genome sequencing and annotation.</title>
        <authorList>
            <consortium name="The Broad Institute Genomics Platform"/>
            <consortium name="The Broad Institute Genome Sequencing Center for Infectious Disease"/>
            <person name="Wu L."/>
            <person name="Ma J."/>
        </authorList>
    </citation>
    <scope>NUCLEOTIDE SEQUENCE [LARGE SCALE GENOMIC DNA]</scope>
    <source>
        <strain evidence="3">JCM 17986</strain>
    </source>
</reference>
<proteinExistence type="predicted"/>
<feature type="domain" description="Amine oxidase" evidence="1">
    <location>
        <begin position="15"/>
        <end position="482"/>
    </location>
</feature>
<protein>
    <recommendedName>
        <fullName evidence="1">Amine oxidase domain-containing protein</fullName>
    </recommendedName>
</protein>
<dbReference type="PANTHER" id="PTHR10742:SF342">
    <property type="entry name" value="AMINE OXIDASE"/>
    <property type="match status" value="1"/>
</dbReference>
<sequence length="503" mass="53546">MTEVAVVGAGFGGCYAAYRLAAAGRRVAVYERTYRIGGRIRSAPLRAGGWAELGAMRLNTEAAAVMALVEHLGLAAALEPFPFGRPETFAHTHGGLRRRRDLAAMPDSDADMLVARAVEAAVPGFARMRAAFHAARGGGREAAAVHEHAAYRAAVHTAAVHGVPLRRVSWPRLLDAALTPDAVRRITHTGGYDVHTGGAAEWIDVLFDTPPDAHYVALSCGMQALPTILATRCAGAGGRTRLGHRLVRLETTGKRYELTFAVEDFAGRDTGGRECATADAVVLALPQAALQAIEFAPHLAARLRPQWRADLAAVQPVRALKLFLAYPEPWWQACGVTEGRSTTELPLRQVWYAPGGASHLLLAAYPSGPSTAMWDRFAADPERYPVDPADGTGFADAPPAPAAAVAHAHRLLCRMHGVDAPPPVAACLQDWAGPRHAAAWHVWRTGRSPGQVAPRMRAPVPGEAVYVVSDCWTGDPGSIPGVLGCAEDVLRDHLGLPEPPWLG</sequence>
<dbReference type="SUPFAM" id="SSF54373">
    <property type="entry name" value="FAD-linked reductases, C-terminal domain"/>
    <property type="match status" value="1"/>
</dbReference>